<dbReference type="InterPro" id="IPR000960">
    <property type="entry name" value="Flavin_mOase"/>
</dbReference>
<keyword evidence="7 18" id="KW-0274">FAD</keyword>
<keyword evidence="12" id="KW-0472">Membrane</keyword>
<dbReference type="InterPro" id="IPR050346">
    <property type="entry name" value="FMO-like"/>
</dbReference>
<evidence type="ECO:0000256" key="18">
    <source>
        <dbReference type="RuleBase" id="RU361177"/>
    </source>
</evidence>
<evidence type="ECO:0000256" key="13">
    <source>
        <dbReference type="ARBA" id="ARBA00045957"/>
    </source>
</evidence>
<evidence type="ECO:0000256" key="15">
    <source>
        <dbReference type="ARBA" id="ARBA00048041"/>
    </source>
</evidence>
<keyword evidence="20" id="KW-1185">Reference proteome</keyword>
<name>A0AAE9ERX0_CAEBR</name>
<reference evidence="19 20" key="1">
    <citation type="submission" date="2022-04" db="EMBL/GenBank/DDBJ databases">
        <title>Chromosome-level reference genomes for two strains of Caenorhabditis briggsae: an improved platform for comparative genomics.</title>
        <authorList>
            <person name="Stevens L."/>
            <person name="Andersen E."/>
        </authorList>
    </citation>
    <scope>NUCLEOTIDE SEQUENCE [LARGE SCALE GENOMIC DNA]</scope>
    <source>
        <strain evidence="19">VX34</strain>
        <tissue evidence="19">Whole-organism</tissue>
    </source>
</reference>
<dbReference type="AlphaFoldDB" id="A0AAE9ERX0"/>
<dbReference type="GO" id="GO:0004499">
    <property type="term" value="F:N,N-dimethylaniline monooxygenase activity"/>
    <property type="evidence" value="ECO:0007669"/>
    <property type="project" value="InterPro"/>
</dbReference>
<evidence type="ECO:0000256" key="11">
    <source>
        <dbReference type="ARBA" id="ARBA00023033"/>
    </source>
</evidence>
<comment type="catalytic activity">
    <reaction evidence="15">
        <text>hypotaurine + NADPH + O2 + H(+) = taurine + NADP(+) + H2O</text>
        <dbReference type="Rhea" id="RHEA:69819"/>
        <dbReference type="ChEBI" id="CHEBI:15377"/>
        <dbReference type="ChEBI" id="CHEBI:15378"/>
        <dbReference type="ChEBI" id="CHEBI:15379"/>
        <dbReference type="ChEBI" id="CHEBI:57783"/>
        <dbReference type="ChEBI" id="CHEBI:57853"/>
        <dbReference type="ChEBI" id="CHEBI:58349"/>
        <dbReference type="ChEBI" id="CHEBI:507393"/>
        <dbReference type="EC" id="1.14.13.8"/>
    </reaction>
    <physiologicalReaction direction="left-to-right" evidence="15">
        <dbReference type="Rhea" id="RHEA:69820"/>
    </physiologicalReaction>
</comment>
<evidence type="ECO:0000256" key="8">
    <source>
        <dbReference type="ARBA" id="ARBA00022857"/>
    </source>
</evidence>
<accession>A0AAE9ERX0</accession>
<keyword evidence="9" id="KW-1133">Transmembrane helix</keyword>
<evidence type="ECO:0000256" key="7">
    <source>
        <dbReference type="ARBA" id="ARBA00022827"/>
    </source>
</evidence>
<evidence type="ECO:0000256" key="1">
    <source>
        <dbReference type="ARBA" id="ARBA00001974"/>
    </source>
</evidence>
<dbReference type="Proteomes" id="UP000829354">
    <property type="component" value="Chromosome IV"/>
</dbReference>
<keyword evidence="5" id="KW-0812">Transmembrane</keyword>
<dbReference type="GO" id="GO:0050661">
    <property type="term" value="F:NADP binding"/>
    <property type="evidence" value="ECO:0007669"/>
    <property type="project" value="InterPro"/>
</dbReference>
<comment type="catalytic activity">
    <reaction evidence="14">
        <text>hypotaurine + NADH + O2 + H(+) = taurine + NAD(+) + H2O</text>
        <dbReference type="Rhea" id="RHEA:74111"/>
        <dbReference type="ChEBI" id="CHEBI:15377"/>
        <dbReference type="ChEBI" id="CHEBI:15378"/>
        <dbReference type="ChEBI" id="CHEBI:15379"/>
        <dbReference type="ChEBI" id="CHEBI:57540"/>
        <dbReference type="ChEBI" id="CHEBI:57853"/>
        <dbReference type="ChEBI" id="CHEBI:57945"/>
        <dbReference type="ChEBI" id="CHEBI:507393"/>
        <dbReference type="EC" id="1.14.13.8"/>
    </reaction>
    <physiologicalReaction direction="left-to-right" evidence="14">
        <dbReference type="Rhea" id="RHEA:74112"/>
    </physiologicalReaction>
</comment>
<keyword evidence="10 18" id="KW-0560">Oxidoreductase</keyword>
<gene>
    <name evidence="19" type="ORF">L5515_012176</name>
</gene>
<dbReference type="Pfam" id="PF00743">
    <property type="entry name" value="FMO-like"/>
    <property type="match status" value="1"/>
</dbReference>
<evidence type="ECO:0000256" key="5">
    <source>
        <dbReference type="ARBA" id="ARBA00022692"/>
    </source>
</evidence>
<evidence type="ECO:0000256" key="2">
    <source>
        <dbReference type="ARBA" id="ARBA00004389"/>
    </source>
</evidence>
<keyword evidence="11 18" id="KW-0503">Monooxygenase</keyword>
<keyword evidence="4 18" id="KW-0285">Flavoprotein</keyword>
<dbReference type="PANTHER" id="PTHR23023">
    <property type="entry name" value="DIMETHYLANILINE MONOOXYGENASE"/>
    <property type="match status" value="1"/>
</dbReference>
<dbReference type="PRINTS" id="PR00370">
    <property type="entry name" value="FMOXYGENASE"/>
</dbReference>
<evidence type="ECO:0000256" key="12">
    <source>
        <dbReference type="ARBA" id="ARBA00023136"/>
    </source>
</evidence>
<dbReference type="Gene3D" id="3.50.50.60">
    <property type="entry name" value="FAD/NAD(P)-binding domain"/>
    <property type="match status" value="1"/>
</dbReference>
<keyword evidence="8" id="KW-0521">NADP</keyword>
<dbReference type="InterPro" id="IPR036188">
    <property type="entry name" value="FAD/NAD-bd_sf"/>
</dbReference>
<evidence type="ECO:0000256" key="14">
    <source>
        <dbReference type="ARBA" id="ARBA00047338"/>
    </source>
</evidence>
<dbReference type="GO" id="GO:0050660">
    <property type="term" value="F:flavin adenine dinucleotide binding"/>
    <property type="evidence" value="ECO:0007669"/>
    <property type="project" value="InterPro"/>
</dbReference>
<dbReference type="SUPFAM" id="SSF51905">
    <property type="entry name" value="FAD/NAD(P)-binding domain"/>
    <property type="match status" value="1"/>
</dbReference>
<evidence type="ECO:0000256" key="17">
    <source>
        <dbReference type="ARBA" id="ARBA00049443"/>
    </source>
</evidence>
<sequence>MGTKRVAVIGAGASGLPSIWHGLLYGADVTCFEASDDVGGLWRYKSHDTKESSVMKTTVINTSKEMTAYSDFPPQETLANFMHNNEMLNYLKAYAEHHGLMKHIKIRHKVLNIERSEKYDTDGTWKVTYQNPEGKVLEDVFDGVLVCSGHHAIPHWPTPFKGQNEFKGRIVHSHDYKDHKGYEDKVVVVVGIGNSGIDVAVEQSRIAKQVYLVTRRGTWLIPKLETRGLPFDVIMNT</sequence>
<dbReference type="EMBL" id="CP092623">
    <property type="protein sequence ID" value="UMM30194.1"/>
    <property type="molecule type" value="Genomic_DNA"/>
</dbReference>
<proteinExistence type="inferred from homology"/>
<comment type="similarity">
    <text evidence="3 18">Belongs to the FMO family.</text>
</comment>
<evidence type="ECO:0000256" key="3">
    <source>
        <dbReference type="ARBA" id="ARBA00009183"/>
    </source>
</evidence>
<dbReference type="FunFam" id="3.50.50.60:FF:000159">
    <property type="entry name" value="Dimethylaniline monooxygenase [N-oxide-forming]"/>
    <property type="match status" value="1"/>
</dbReference>
<keyword evidence="6" id="KW-0256">Endoplasmic reticulum</keyword>
<comment type="subcellular location">
    <subcellularLocation>
        <location evidence="2">Endoplasmic reticulum membrane</location>
        <topology evidence="2">Single-pass membrane protein</topology>
    </subcellularLocation>
</comment>
<organism evidence="19 20">
    <name type="scientific">Caenorhabditis briggsae</name>
    <dbReference type="NCBI Taxonomy" id="6238"/>
    <lineage>
        <taxon>Eukaryota</taxon>
        <taxon>Metazoa</taxon>
        <taxon>Ecdysozoa</taxon>
        <taxon>Nematoda</taxon>
        <taxon>Chromadorea</taxon>
        <taxon>Rhabditida</taxon>
        <taxon>Rhabditina</taxon>
        <taxon>Rhabditomorpha</taxon>
        <taxon>Rhabditoidea</taxon>
        <taxon>Rhabditidae</taxon>
        <taxon>Peloderinae</taxon>
        <taxon>Caenorhabditis</taxon>
    </lineage>
</organism>
<evidence type="ECO:0000256" key="16">
    <source>
        <dbReference type="ARBA" id="ARBA00048088"/>
    </source>
</evidence>
<evidence type="ECO:0000313" key="19">
    <source>
        <dbReference type="EMBL" id="UMM30194.1"/>
    </source>
</evidence>
<evidence type="ECO:0000313" key="20">
    <source>
        <dbReference type="Proteomes" id="UP000829354"/>
    </source>
</evidence>
<evidence type="ECO:0000256" key="4">
    <source>
        <dbReference type="ARBA" id="ARBA00022630"/>
    </source>
</evidence>
<comment type="catalytic activity">
    <reaction evidence="17">
        <text>N,N-dimethylaniline + NADPH + O2 + H(+) = N,N-dimethylaniline N-oxide + NADP(+) + H2O</text>
        <dbReference type="Rhea" id="RHEA:24468"/>
        <dbReference type="ChEBI" id="CHEBI:15377"/>
        <dbReference type="ChEBI" id="CHEBI:15378"/>
        <dbReference type="ChEBI" id="CHEBI:15379"/>
        <dbReference type="ChEBI" id="CHEBI:16269"/>
        <dbReference type="ChEBI" id="CHEBI:17735"/>
        <dbReference type="ChEBI" id="CHEBI:57783"/>
        <dbReference type="ChEBI" id="CHEBI:58349"/>
        <dbReference type="EC" id="1.14.13.8"/>
    </reaction>
    <physiologicalReaction direction="left-to-right" evidence="17">
        <dbReference type="Rhea" id="RHEA:24469"/>
    </physiologicalReaction>
</comment>
<comment type="catalytic activity">
    <reaction evidence="16">
        <text>trimethylamine + NADPH + O2 = trimethylamine N-oxide + NADP(+) + H2O</text>
        <dbReference type="Rhea" id="RHEA:31979"/>
        <dbReference type="ChEBI" id="CHEBI:15377"/>
        <dbReference type="ChEBI" id="CHEBI:15379"/>
        <dbReference type="ChEBI" id="CHEBI:15724"/>
        <dbReference type="ChEBI" id="CHEBI:57783"/>
        <dbReference type="ChEBI" id="CHEBI:58349"/>
        <dbReference type="ChEBI" id="CHEBI:58389"/>
        <dbReference type="EC" id="1.14.13.148"/>
    </reaction>
    <physiologicalReaction direction="left-to-right" evidence="16">
        <dbReference type="Rhea" id="RHEA:31980"/>
    </physiologicalReaction>
</comment>
<dbReference type="GO" id="GO:0034899">
    <property type="term" value="F:trimethylamine monooxygenase activity"/>
    <property type="evidence" value="ECO:0007669"/>
    <property type="project" value="UniProtKB-EC"/>
</dbReference>
<protein>
    <recommendedName>
        <fullName evidence="18">Flavin-containing monooxygenase</fullName>
        <ecNumber evidence="18">1.-.-.-</ecNumber>
    </recommendedName>
</protein>
<evidence type="ECO:0000256" key="10">
    <source>
        <dbReference type="ARBA" id="ARBA00023002"/>
    </source>
</evidence>
<evidence type="ECO:0000256" key="9">
    <source>
        <dbReference type="ARBA" id="ARBA00022989"/>
    </source>
</evidence>
<comment type="function">
    <text evidence="13">Broad spectrum monooxygenase that catalyzes the oxygenation of a wide variety of nitrogen- and sulfur-containing compounds including xenobiotics. Catalyzes the S-oxygenation of hypotaurine to produce taurine, an organic osmolyte involved in cell volume regulation as well as a variety of cytoprotective and developmental processes. In vitro, catalyzes the N-oxygenation of trimethylamine (TMA) to produce trimethylamine N-oxide (TMAO) and could therefore participate to the detoxification of this compound that is generated by the action of gut microbiota from dietary precursors such as choline, choline containing compounds, betaine or L-carnitine.</text>
</comment>
<dbReference type="InterPro" id="IPR020946">
    <property type="entry name" value="Flavin_mOase-like"/>
</dbReference>
<comment type="cofactor">
    <cofactor evidence="1 18">
        <name>FAD</name>
        <dbReference type="ChEBI" id="CHEBI:57692"/>
    </cofactor>
</comment>
<dbReference type="GO" id="GO:0005789">
    <property type="term" value="C:endoplasmic reticulum membrane"/>
    <property type="evidence" value="ECO:0007669"/>
    <property type="project" value="UniProtKB-SubCell"/>
</dbReference>
<evidence type="ECO:0000256" key="6">
    <source>
        <dbReference type="ARBA" id="ARBA00022824"/>
    </source>
</evidence>
<dbReference type="EC" id="1.-.-.-" evidence="18"/>